<dbReference type="GO" id="GO:0008270">
    <property type="term" value="F:zinc ion binding"/>
    <property type="evidence" value="ECO:0007669"/>
    <property type="project" value="TreeGrafter"/>
</dbReference>
<dbReference type="Pfam" id="PF14464">
    <property type="entry name" value="Prok-JAB"/>
    <property type="match status" value="1"/>
</dbReference>
<sequence length="136" mass="15542">MLVLPAAVRDEIVDQARDGVPLEICGVLGGEYESNGRSEVRSQYPAENVADRPRTRYRIDPEDQLAIFDRLEARGEEIVGFYHSHPQGPPHPSETDTAEATWPDRSYVIVSLDPFEIGSWRWREDDEFEREDVAVE</sequence>
<keyword evidence="2" id="KW-0479">Metal-binding</keyword>
<dbReference type="GO" id="GO:0006508">
    <property type="term" value="P:proteolysis"/>
    <property type="evidence" value="ECO:0007669"/>
    <property type="project" value="UniProtKB-KW"/>
</dbReference>
<dbReference type="eggNOG" id="arCOG01138">
    <property type="taxonomic scope" value="Archaea"/>
</dbReference>
<evidence type="ECO:0000256" key="6">
    <source>
        <dbReference type="SAM" id="MobiDB-lite"/>
    </source>
</evidence>
<evidence type="ECO:0000313" key="9">
    <source>
        <dbReference type="Proteomes" id="UP000010878"/>
    </source>
</evidence>
<evidence type="ECO:0000256" key="1">
    <source>
        <dbReference type="ARBA" id="ARBA00022670"/>
    </source>
</evidence>
<organism evidence="8 9">
    <name type="scientific">Natronococcus occultus SP4</name>
    <dbReference type="NCBI Taxonomy" id="694430"/>
    <lineage>
        <taxon>Archaea</taxon>
        <taxon>Methanobacteriati</taxon>
        <taxon>Methanobacteriota</taxon>
        <taxon>Stenosarchaea group</taxon>
        <taxon>Halobacteria</taxon>
        <taxon>Halobacteriales</taxon>
        <taxon>Natrialbaceae</taxon>
        <taxon>Natronococcus</taxon>
    </lineage>
</organism>
<proteinExistence type="predicted"/>
<accession>L0K232</accession>
<feature type="region of interest" description="Disordered" evidence="6">
    <location>
        <begin position="81"/>
        <end position="102"/>
    </location>
</feature>
<dbReference type="Proteomes" id="UP000010878">
    <property type="component" value="Chromosome"/>
</dbReference>
<dbReference type="PANTHER" id="PTHR34858:SF1">
    <property type="entry name" value="CYSO-CYSTEINE PEPTIDASE"/>
    <property type="match status" value="1"/>
</dbReference>
<name>L0K232_9EURY</name>
<dbReference type="AlphaFoldDB" id="L0K232"/>
<keyword evidence="5" id="KW-0482">Metalloprotease</keyword>
<keyword evidence="9" id="KW-1185">Reference proteome</keyword>
<dbReference type="InterPro" id="IPR037518">
    <property type="entry name" value="MPN"/>
</dbReference>
<dbReference type="PANTHER" id="PTHR34858">
    <property type="entry name" value="CYSO-CYSTEINE PEPTIDASE"/>
    <property type="match status" value="1"/>
</dbReference>
<dbReference type="STRING" id="694430.Natoc_2392"/>
<dbReference type="GeneID" id="14404076"/>
<reference evidence="8 9" key="1">
    <citation type="submission" date="2012-11" db="EMBL/GenBank/DDBJ databases">
        <title>FINISHED of Natronococcus occultus SP4, DSM 3396.</title>
        <authorList>
            <consortium name="DOE Joint Genome Institute"/>
            <person name="Eisen J."/>
            <person name="Huntemann M."/>
            <person name="Wei C.-L."/>
            <person name="Han J."/>
            <person name="Detter J.C."/>
            <person name="Han C."/>
            <person name="Tapia R."/>
            <person name="Chen A."/>
            <person name="Kyrpides N."/>
            <person name="Mavromatis K."/>
            <person name="Markowitz V."/>
            <person name="Szeto E."/>
            <person name="Ivanova N."/>
            <person name="Mikhailova N."/>
            <person name="Ovchinnikova G."/>
            <person name="Pagani I."/>
            <person name="Pati A."/>
            <person name="Goodwin L."/>
            <person name="Nordberg H.P."/>
            <person name="Cantor M.N."/>
            <person name="Hua S.X."/>
            <person name="Woyke T."/>
            <person name="Eisen J."/>
            <person name="Klenk H.-P."/>
            <person name="Klenk H.-P."/>
        </authorList>
    </citation>
    <scope>NUCLEOTIDE SEQUENCE [LARGE SCALE GENOMIC DNA]</scope>
    <source>
        <strain evidence="8 9">SP4</strain>
    </source>
</reference>
<keyword evidence="4" id="KW-0862">Zinc</keyword>
<dbReference type="RefSeq" id="WP_015321610.1">
    <property type="nucleotide sequence ID" value="NC_019974.1"/>
</dbReference>
<evidence type="ECO:0000256" key="5">
    <source>
        <dbReference type="ARBA" id="ARBA00023049"/>
    </source>
</evidence>
<evidence type="ECO:0000313" key="8">
    <source>
        <dbReference type="EMBL" id="AGB38168.1"/>
    </source>
</evidence>
<dbReference type="InterPro" id="IPR053551">
    <property type="entry name" value="Metalloprotease_DSAMP"/>
</dbReference>
<dbReference type="NCBIfam" id="NF041370">
    <property type="entry name" value="desamp_Halo"/>
    <property type="match status" value="1"/>
</dbReference>
<dbReference type="HOGENOM" id="CLU_116765_1_1_2"/>
<dbReference type="Gene3D" id="3.40.140.10">
    <property type="entry name" value="Cytidine Deaminase, domain 2"/>
    <property type="match status" value="1"/>
</dbReference>
<evidence type="ECO:0000256" key="2">
    <source>
        <dbReference type="ARBA" id="ARBA00022723"/>
    </source>
</evidence>
<dbReference type="GO" id="GO:0008235">
    <property type="term" value="F:metalloexopeptidase activity"/>
    <property type="evidence" value="ECO:0007669"/>
    <property type="project" value="TreeGrafter"/>
</dbReference>
<dbReference type="EMBL" id="CP003929">
    <property type="protein sequence ID" value="AGB38168.1"/>
    <property type="molecule type" value="Genomic_DNA"/>
</dbReference>
<dbReference type="OrthoDB" id="10589at2157"/>
<keyword evidence="1 8" id="KW-0645">Protease</keyword>
<evidence type="ECO:0000256" key="3">
    <source>
        <dbReference type="ARBA" id="ARBA00022801"/>
    </source>
</evidence>
<dbReference type="PROSITE" id="PS50249">
    <property type="entry name" value="MPN"/>
    <property type="match status" value="1"/>
</dbReference>
<dbReference type="KEGG" id="nou:Natoc_2392"/>
<dbReference type="InterPro" id="IPR000555">
    <property type="entry name" value="JAMM/MPN+_dom"/>
</dbReference>
<evidence type="ECO:0000259" key="7">
    <source>
        <dbReference type="PROSITE" id="PS50249"/>
    </source>
</evidence>
<keyword evidence="3" id="KW-0378">Hydrolase</keyword>
<dbReference type="SMART" id="SM00232">
    <property type="entry name" value="JAB_MPN"/>
    <property type="match status" value="1"/>
</dbReference>
<feature type="domain" description="MPN" evidence="7">
    <location>
        <begin position="2"/>
        <end position="136"/>
    </location>
</feature>
<protein>
    <submittedName>
        <fullName evidence="8">Putative metal-dependent protease of the PAD1/JAB1 superfamily</fullName>
    </submittedName>
</protein>
<dbReference type="InterPro" id="IPR051929">
    <property type="entry name" value="VirAsm_ModProt"/>
</dbReference>
<dbReference type="InterPro" id="IPR028090">
    <property type="entry name" value="JAB_dom_prok"/>
</dbReference>
<dbReference type="SUPFAM" id="SSF102712">
    <property type="entry name" value="JAB1/MPN domain"/>
    <property type="match status" value="1"/>
</dbReference>
<dbReference type="FunFam" id="3.40.140.10:FF:000085">
    <property type="entry name" value="Mov34/MPN/PAD-1 family protein"/>
    <property type="match status" value="1"/>
</dbReference>
<dbReference type="CDD" id="cd08070">
    <property type="entry name" value="MPN_like"/>
    <property type="match status" value="1"/>
</dbReference>
<gene>
    <name evidence="8" type="ORF">Natoc_2392</name>
</gene>
<evidence type="ECO:0000256" key="4">
    <source>
        <dbReference type="ARBA" id="ARBA00022833"/>
    </source>
</evidence>